<evidence type="ECO:0000313" key="12">
    <source>
        <dbReference type="Proteomes" id="UP000030111"/>
    </source>
</evidence>
<dbReference type="PIRSF" id="PIRSF000728">
    <property type="entry name" value="NAGK"/>
    <property type="match status" value="1"/>
</dbReference>
<feature type="binding site" evidence="9">
    <location>
        <position position="160"/>
    </location>
    <ligand>
        <name>substrate</name>
    </ligand>
</feature>
<dbReference type="InterPro" id="IPR037528">
    <property type="entry name" value="ArgB"/>
</dbReference>
<dbReference type="InterPro" id="IPR004662">
    <property type="entry name" value="AcgluKinase_fam"/>
</dbReference>
<evidence type="ECO:0000256" key="4">
    <source>
        <dbReference type="ARBA" id="ARBA00022679"/>
    </source>
</evidence>
<gene>
    <name evidence="9" type="primary">argB</name>
    <name evidence="11" type="ORF">Q766_15605</name>
</gene>
<evidence type="ECO:0000313" key="11">
    <source>
        <dbReference type="EMBL" id="KGO91866.1"/>
    </source>
</evidence>
<comment type="catalytic activity">
    <reaction evidence="8 9">
        <text>N-acetyl-L-glutamate + ATP = N-acetyl-L-glutamyl 5-phosphate + ADP</text>
        <dbReference type="Rhea" id="RHEA:14629"/>
        <dbReference type="ChEBI" id="CHEBI:30616"/>
        <dbReference type="ChEBI" id="CHEBI:44337"/>
        <dbReference type="ChEBI" id="CHEBI:57936"/>
        <dbReference type="ChEBI" id="CHEBI:456216"/>
        <dbReference type="EC" id="2.7.2.8"/>
    </reaction>
</comment>
<sequence>MENKPQLTIVKIGGNVIDNESALKAFLSDFAAIEGYKILVHGGGKIATKTAEGLGIAAVFHEGRRITDKPMLDVAVMTYAGLINKDITAQLQALQNNAMGFTGADGNLILSEKRKNAAVDFGFVGDVVAVNAALIQVLLLQNVVPVFCAITHDGAGQLLNTNADTIASTLAVACSNYFDVNLLYCFEKKGVLMDAEDEESVIKNLTFEAYQQLREQKVIHSGMLPKLENCFNALQQGVSKIGIGSPEMLKKNNSIFTLVTA</sequence>
<comment type="subcellular location">
    <subcellularLocation>
        <location evidence="9">Cytoplasm</location>
    </subcellularLocation>
</comment>
<feature type="domain" description="Aspartate/glutamate/uridylate kinase" evidence="10">
    <location>
        <begin position="7"/>
        <end position="243"/>
    </location>
</feature>
<dbReference type="EC" id="2.7.2.8" evidence="9"/>
<comment type="pathway">
    <text evidence="1 9">Amino-acid biosynthesis; L-arginine biosynthesis; N(2)-acetyl-L-ornithine from L-glutamate: step 2/4.</text>
</comment>
<feature type="binding site" evidence="9">
    <location>
        <begin position="43"/>
        <end position="44"/>
    </location>
    <ligand>
        <name>substrate</name>
    </ligand>
</feature>
<dbReference type="STRING" id="1121898.GCA_000422725_00048"/>
<dbReference type="Gene3D" id="3.40.1160.10">
    <property type="entry name" value="Acetylglutamate kinase-like"/>
    <property type="match status" value="1"/>
</dbReference>
<feature type="site" description="Transition state stabilizer" evidence="9">
    <location>
        <position position="11"/>
    </location>
</feature>
<evidence type="ECO:0000256" key="8">
    <source>
        <dbReference type="ARBA" id="ARBA00048141"/>
    </source>
</evidence>
<evidence type="ECO:0000256" key="5">
    <source>
        <dbReference type="ARBA" id="ARBA00022741"/>
    </source>
</evidence>
<dbReference type="UniPathway" id="UPA00068">
    <property type="reaction ID" value="UER00107"/>
</dbReference>
<dbReference type="Proteomes" id="UP000030111">
    <property type="component" value="Unassembled WGS sequence"/>
</dbReference>
<evidence type="ECO:0000256" key="6">
    <source>
        <dbReference type="ARBA" id="ARBA00022777"/>
    </source>
</evidence>
<evidence type="ECO:0000256" key="2">
    <source>
        <dbReference type="ARBA" id="ARBA00022571"/>
    </source>
</evidence>
<dbReference type="PANTHER" id="PTHR23342:SF0">
    <property type="entry name" value="N-ACETYLGLUTAMATE SYNTHASE, MITOCHONDRIAL"/>
    <property type="match status" value="1"/>
</dbReference>
<dbReference type="GO" id="GO:0005524">
    <property type="term" value="F:ATP binding"/>
    <property type="evidence" value="ECO:0007669"/>
    <property type="project" value="UniProtKB-UniRule"/>
</dbReference>
<keyword evidence="3 9" id="KW-0028">Amino-acid biosynthesis</keyword>
<evidence type="ECO:0000256" key="3">
    <source>
        <dbReference type="ARBA" id="ARBA00022605"/>
    </source>
</evidence>
<dbReference type="NCBIfam" id="TIGR00761">
    <property type="entry name" value="argB"/>
    <property type="match status" value="1"/>
</dbReference>
<keyword evidence="5 9" id="KW-0547">Nucleotide-binding</keyword>
<keyword evidence="6 9" id="KW-0418">Kinase</keyword>
<dbReference type="GO" id="GO:0005737">
    <property type="term" value="C:cytoplasm"/>
    <property type="evidence" value="ECO:0007669"/>
    <property type="project" value="UniProtKB-SubCell"/>
</dbReference>
<dbReference type="CDD" id="cd04238">
    <property type="entry name" value="AAK_NAGK-like"/>
    <property type="match status" value="1"/>
</dbReference>
<name>A0A0A2MJV2_9FLAO</name>
<dbReference type="GO" id="GO:0003991">
    <property type="term" value="F:acetylglutamate kinase activity"/>
    <property type="evidence" value="ECO:0007669"/>
    <property type="project" value="UniProtKB-UniRule"/>
</dbReference>
<accession>A0A0A2MJV2</accession>
<evidence type="ECO:0000256" key="9">
    <source>
        <dbReference type="HAMAP-Rule" id="MF_00082"/>
    </source>
</evidence>
<dbReference type="OrthoDB" id="9803155at2"/>
<keyword evidence="7 9" id="KW-0067">ATP-binding</keyword>
<dbReference type="AlphaFoldDB" id="A0A0A2MJV2"/>
<reference evidence="11 12" key="1">
    <citation type="submission" date="2013-09" db="EMBL/GenBank/DDBJ databases">
        <authorList>
            <person name="Zeng Z."/>
            <person name="Chen C."/>
        </authorList>
    </citation>
    <scope>NUCLEOTIDE SEQUENCE [LARGE SCALE GENOMIC DNA]</scope>
    <source>
        <strain evidence="11 12">WB 4.1-42</strain>
    </source>
</reference>
<dbReference type="EMBL" id="JRLY01000014">
    <property type="protein sequence ID" value="KGO91866.1"/>
    <property type="molecule type" value="Genomic_DNA"/>
</dbReference>
<dbReference type="PANTHER" id="PTHR23342">
    <property type="entry name" value="N-ACETYLGLUTAMATE SYNTHASE"/>
    <property type="match status" value="1"/>
</dbReference>
<evidence type="ECO:0000256" key="1">
    <source>
        <dbReference type="ARBA" id="ARBA00004828"/>
    </source>
</evidence>
<comment type="caution">
    <text evidence="11">The sequence shown here is derived from an EMBL/GenBank/DDBJ whole genome shotgun (WGS) entry which is preliminary data.</text>
</comment>
<comment type="function">
    <text evidence="9">Catalyzes the ATP-dependent phosphorylation of N-acetyl-L-glutamate.</text>
</comment>
<organism evidence="11 12">
    <name type="scientific">Flavobacterium subsaxonicum WB 4.1-42 = DSM 21790</name>
    <dbReference type="NCBI Taxonomy" id="1121898"/>
    <lineage>
        <taxon>Bacteria</taxon>
        <taxon>Pseudomonadati</taxon>
        <taxon>Bacteroidota</taxon>
        <taxon>Flavobacteriia</taxon>
        <taxon>Flavobacteriales</taxon>
        <taxon>Flavobacteriaceae</taxon>
        <taxon>Flavobacterium</taxon>
    </lineage>
</organism>
<dbReference type="GO" id="GO:0042450">
    <property type="term" value="P:L-arginine biosynthetic process via ornithine"/>
    <property type="evidence" value="ECO:0007669"/>
    <property type="project" value="UniProtKB-UniRule"/>
</dbReference>
<keyword evidence="2 9" id="KW-0055">Arginine biosynthesis</keyword>
<protein>
    <recommendedName>
        <fullName evidence="9">Acetylglutamate kinase</fullName>
        <ecNumber evidence="9">2.7.2.8</ecNumber>
    </recommendedName>
    <alternativeName>
        <fullName evidence="9">N-acetyl-L-glutamate 5-phosphotransferase</fullName>
    </alternativeName>
    <alternativeName>
        <fullName evidence="9">NAG kinase</fullName>
        <shortName evidence="9">NAGK</shortName>
    </alternativeName>
</protein>
<proteinExistence type="inferred from homology"/>
<dbReference type="RefSeq" id="WP_026991555.1">
    <property type="nucleotide sequence ID" value="NZ_JRLY01000014.1"/>
</dbReference>
<evidence type="ECO:0000259" key="10">
    <source>
        <dbReference type="Pfam" id="PF00696"/>
    </source>
</evidence>
<dbReference type="HAMAP" id="MF_00082">
    <property type="entry name" value="ArgB"/>
    <property type="match status" value="1"/>
</dbReference>
<keyword evidence="4 9" id="KW-0808">Transferase</keyword>
<dbReference type="Pfam" id="PF00696">
    <property type="entry name" value="AA_kinase"/>
    <property type="match status" value="1"/>
</dbReference>
<dbReference type="InterPro" id="IPR036393">
    <property type="entry name" value="AceGlu_kinase-like_sf"/>
</dbReference>
<dbReference type="SUPFAM" id="SSF53633">
    <property type="entry name" value="Carbamate kinase-like"/>
    <property type="match status" value="1"/>
</dbReference>
<evidence type="ECO:0000256" key="7">
    <source>
        <dbReference type="ARBA" id="ARBA00022840"/>
    </source>
</evidence>
<keyword evidence="12" id="KW-1185">Reference proteome</keyword>
<dbReference type="eggNOG" id="COG0548">
    <property type="taxonomic scope" value="Bacteria"/>
</dbReference>
<keyword evidence="9" id="KW-0963">Cytoplasm</keyword>
<feature type="binding site" evidence="9">
    <location>
        <position position="65"/>
    </location>
    <ligand>
        <name>substrate</name>
    </ligand>
</feature>
<comment type="similarity">
    <text evidence="9">Belongs to the acetylglutamate kinase family. ArgB subfamily.</text>
</comment>
<feature type="site" description="Transition state stabilizer" evidence="9">
    <location>
        <position position="226"/>
    </location>
</feature>
<dbReference type="InterPro" id="IPR001048">
    <property type="entry name" value="Asp/Glu/Uridylate_kinase"/>
</dbReference>